<dbReference type="EMBL" id="JABFDN010000001">
    <property type="protein sequence ID" value="NPU64645.1"/>
    <property type="molecule type" value="Genomic_DNA"/>
</dbReference>
<dbReference type="RefSeq" id="WP_172109677.1">
    <property type="nucleotide sequence ID" value="NZ_JABFDN010000001.1"/>
</dbReference>
<accession>A0ABX2CAF8</accession>
<reference evidence="1" key="1">
    <citation type="submission" date="2020-05" db="EMBL/GenBank/DDBJ databases">
        <title>Nod-independent and nitrogen-fixing Bradyrhizobium aeschynomene sp. nov. isolated from nodules of Aeschynomene indica.</title>
        <authorList>
            <person name="Zhang Z."/>
        </authorList>
    </citation>
    <scope>NUCLEOTIDE SEQUENCE</scope>
    <source>
        <strain evidence="1">83012</strain>
    </source>
</reference>
<name>A0ABX2CAF8_9BRAD</name>
<gene>
    <name evidence="1" type="ORF">HL667_06510</name>
</gene>
<evidence type="ECO:0000313" key="1">
    <source>
        <dbReference type="EMBL" id="NPU64645.1"/>
    </source>
</evidence>
<sequence length="64" mass="6902">MSVIPFCASARQHSQSRTGSFHTDHAVIDEDGACLRALAVSRQIAATALPLAGQMHARMLHQMT</sequence>
<evidence type="ECO:0000313" key="2">
    <source>
        <dbReference type="Proteomes" id="UP000886476"/>
    </source>
</evidence>
<comment type="caution">
    <text evidence="1">The sequence shown here is derived from an EMBL/GenBank/DDBJ whole genome shotgun (WGS) entry which is preliminary data.</text>
</comment>
<keyword evidence="2" id="KW-1185">Reference proteome</keyword>
<organism evidence="1 2">
    <name type="scientific">Bradyrhizobium aeschynomenes</name>
    <dbReference type="NCBI Taxonomy" id="2734909"/>
    <lineage>
        <taxon>Bacteria</taxon>
        <taxon>Pseudomonadati</taxon>
        <taxon>Pseudomonadota</taxon>
        <taxon>Alphaproteobacteria</taxon>
        <taxon>Hyphomicrobiales</taxon>
        <taxon>Nitrobacteraceae</taxon>
        <taxon>Bradyrhizobium</taxon>
    </lineage>
</organism>
<protein>
    <submittedName>
        <fullName evidence="1">Uncharacterized protein</fullName>
    </submittedName>
</protein>
<dbReference type="Proteomes" id="UP000886476">
    <property type="component" value="Unassembled WGS sequence"/>
</dbReference>
<proteinExistence type="predicted"/>